<dbReference type="FunFam" id="1.10.8.60:FF:000189">
    <property type="entry name" value="AAA family ATPase, CDC48 subfamily"/>
    <property type="match status" value="1"/>
</dbReference>
<dbReference type="EMBL" id="CP001941">
    <property type="protein sequence ID" value="ADD08216.1"/>
    <property type="molecule type" value="Genomic_DNA"/>
</dbReference>
<dbReference type="KEGG" id="abi:Aboo_0405"/>
<name>B5IAE0_ACIB4</name>
<dbReference type="InterPro" id="IPR003960">
    <property type="entry name" value="ATPase_AAA_CS"/>
</dbReference>
<dbReference type="EC" id="3.6.4.3" evidence="8"/>
<dbReference type="Gene3D" id="1.10.8.60">
    <property type="match status" value="2"/>
</dbReference>
<dbReference type="InterPro" id="IPR005938">
    <property type="entry name" value="AAA_ATPase_CDC48"/>
</dbReference>
<dbReference type="SUPFAM" id="SSF54585">
    <property type="entry name" value="Cdc48 domain 2-like"/>
    <property type="match status" value="1"/>
</dbReference>
<evidence type="ECO:0000259" key="7">
    <source>
        <dbReference type="SMART" id="SM01073"/>
    </source>
</evidence>
<dbReference type="NCBIfam" id="TIGR01243">
    <property type="entry name" value="CDC48"/>
    <property type="match status" value="1"/>
</dbReference>
<dbReference type="eggNOG" id="arCOG01308">
    <property type="taxonomic scope" value="Archaea"/>
</dbReference>
<dbReference type="PANTHER" id="PTHR23077">
    <property type="entry name" value="AAA-FAMILY ATPASE"/>
    <property type="match status" value="1"/>
</dbReference>
<dbReference type="OrthoDB" id="77269at2157"/>
<evidence type="ECO:0000313" key="9">
    <source>
        <dbReference type="Proteomes" id="UP000001400"/>
    </source>
</evidence>
<evidence type="ECO:0000259" key="5">
    <source>
        <dbReference type="SMART" id="SM00382"/>
    </source>
</evidence>
<dbReference type="InterPro" id="IPR003959">
    <property type="entry name" value="ATPase_AAA_core"/>
</dbReference>
<dbReference type="EC" id="3.6.1.3" evidence="8"/>
<keyword evidence="8" id="KW-0378">Hydrolase</keyword>
<dbReference type="SUPFAM" id="SSF50692">
    <property type="entry name" value="ADC-like"/>
    <property type="match status" value="1"/>
</dbReference>
<dbReference type="CDD" id="cd19529">
    <property type="entry name" value="RecA-like_VCP_r2"/>
    <property type="match status" value="1"/>
</dbReference>
<evidence type="ECO:0000256" key="1">
    <source>
        <dbReference type="ARBA" id="ARBA00009833"/>
    </source>
</evidence>
<dbReference type="HOGENOM" id="CLU_000688_12_2_2"/>
<dbReference type="FunFam" id="2.40.40.20:FF:000007">
    <property type="entry name" value="AAA family ATPase"/>
    <property type="match status" value="1"/>
</dbReference>
<feature type="domain" description="AAA+ ATPase" evidence="5">
    <location>
        <begin position="215"/>
        <end position="351"/>
    </location>
</feature>
<evidence type="ECO:0000256" key="4">
    <source>
        <dbReference type="ARBA" id="ARBA00022840"/>
    </source>
</evidence>
<feature type="domain" description="AAA+ ATPase" evidence="5">
    <location>
        <begin position="488"/>
        <end position="625"/>
    </location>
</feature>
<dbReference type="InterPro" id="IPR050168">
    <property type="entry name" value="AAA_ATPase_domain"/>
</dbReference>
<comment type="similarity">
    <text evidence="1">Belongs to the AAA ATPase family. CDC48 subfamily.</text>
</comment>
<dbReference type="InterPro" id="IPR004201">
    <property type="entry name" value="Cdc48_dom2"/>
</dbReference>
<dbReference type="RefSeq" id="WP_008082696.1">
    <property type="nucleotide sequence ID" value="NC_013926.1"/>
</dbReference>
<dbReference type="Gene3D" id="3.40.50.300">
    <property type="entry name" value="P-loop containing nucleotide triphosphate hydrolases"/>
    <property type="match status" value="2"/>
</dbReference>
<dbReference type="SMART" id="SM01072">
    <property type="entry name" value="CDC48_2"/>
    <property type="match status" value="1"/>
</dbReference>
<gene>
    <name evidence="8" type="ordered locus">Aboo_0405</name>
</gene>
<dbReference type="InterPro" id="IPR029067">
    <property type="entry name" value="CDC48_domain_2-like_sf"/>
</dbReference>
<keyword evidence="4" id="KW-0067">ATP-binding</keyword>
<dbReference type="FunFam" id="3.40.50.300:FF:000012">
    <property type="entry name" value="Transitional endoplasmic reticulum ATPase"/>
    <property type="match status" value="1"/>
</dbReference>
<dbReference type="Pfam" id="PF02933">
    <property type="entry name" value="CDC48_2"/>
    <property type="match status" value="1"/>
</dbReference>
<reference evidence="8" key="1">
    <citation type="submission" date="2010-02" db="EMBL/GenBank/DDBJ databases">
        <title>Complete sequence of Aciduliprofundum boonei T469.</title>
        <authorList>
            <consortium name="US DOE Joint Genome Institute"/>
            <person name="Lucas S."/>
            <person name="Copeland A."/>
            <person name="Lapidus A."/>
            <person name="Cheng J.-F."/>
            <person name="Bruce D."/>
            <person name="Goodwin L."/>
            <person name="Pitluck S."/>
            <person name="Saunders E."/>
            <person name="Detter J.C."/>
            <person name="Han C."/>
            <person name="Tapia R."/>
            <person name="Land M."/>
            <person name="Hauser L."/>
            <person name="Kyrpides N."/>
            <person name="Mikhailova N."/>
            <person name="Flores G."/>
            <person name="Reysenbach A.-L."/>
            <person name="Woyke T."/>
        </authorList>
    </citation>
    <scope>NUCLEOTIDE SEQUENCE</scope>
    <source>
        <strain evidence="8">T469</strain>
    </source>
</reference>
<dbReference type="SMART" id="SM01073">
    <property type="entry name" value="CDC48_N"/>
    <property type="match status" value="1"/>
</dbReference>
<keyword evidence="9" id="KW-1185">Reference proteome</keyword>
<dbReference type="GO" id="GO:0005737">
    <property type="term" value="C:cytoplasm"/>
    <property type="evidence" value="ECO:0007669"/>
    <property type="project" value="UniProtKB-ARBA"/>
</dbReference>
<feature type="domain" description="CDC48" evidence="6">
    <location>
        <begin position="109"/>
        <end position="172"/>
    </location>
</feature>
<dbReference type="InterPro" id="IPR041569">
    <property type="entry name" value="AAA_lid_3"/>
</dbReference>
<dbReference type="GO" id="GO:0016887">
    <property type="term" value="F:ATP hydrolysis activity"/>
    <property type="evidence" value="ECO:0007669"/>
    <property type="project" value="InterPro"/>
</dbReference>
<proteinExistence type="inferred from homology"/>
<evidence type="ECO:0000256" key="3">
    <source>
        <dbReference type="ARBA" id="ARBA00022741"/>
    </source>
</evidence>
<dbReference type="InterPro" id="IPR027417">
    <property type="entry name" value="P-loop_NTPase"/>
</dbReference>
<dbReference type="AlphaFoldDB" id="B5IAE0"/>
<evidence type="ECO:0000313" key="8">
    <source>
        <dbReference type="EMBL" id="ADD08216.1"/>
    </source>
</evidence>
<dbReference type="Pfam" id="PF02359">
    <property type="entry name" value="CDC48_N"/>
    <property type="match status" value="1"/>
</dbReference>
<dbReference type="FunFam" id="3.40.50.300:FF:000018">
    <property type="entry name" value="Cell division control 48"/>
    <property type="match status" value="1"/>
</dbReference>
<dbReference type="InterPro" id="IPR003338">
    <property type="entry name" value="CDC4_N-term_subdom"/>
</dbReference>
<dbReference type="Proteomes" id="UP000001400">
    <property type="component" value="Chromosome"/>
</dbReference>
<dbReference type="PROSITE" id="PS00674">
    <property type="entry name" value="AAA"/>
    <property type="match status" value="2"/>
</dbReference>
<dbReference type="Pfam" id="PF17862">
    <property type="entry name" value="AAA_lid_3"/>
    <property type="match status" value="2"/>
</dbReference>
<dbReference type="STRING" id="439481.Aboo_0405"/>
<evidence type="ECO:0000259" key="6">
    <source>
        <dbReference type="SMART" id="SM01072"/>
    </source>
</evidence>
<accession>B5IAE0</accession>
<dbReference type="Gene3D" id="3.10.330.10">
    <property type="match status" value="1"/>
</dbReference>
<organism evidence="8 9">
    <name type="scientific">Aciduliprofundum boonei (strain DSM 19572 / T469)</name>
    <dbReference type="NCBI Taxonomy" id="439481"/>
    <lineage>
        <taxon>Archaea</taxon>
        <taxon>Methanobacteriati</taxon>
        <taxon>Thermoplasmatota</taxon>
        <taxon>DHVE2 group</taxon>
        <taxon>Candidatus Aciduliprofundum</taxon>
    </lineage>
</organism>
<dbReference type="Pfam" id="PF00004">
    <property type="entry name" value="AAA"/>
    <property type="match status" value="2"/>
</dbReference>
<dbReference type="Gene3D" id="2.40.40.20">
    <property type="match status" value="1"/>
</dbReference>
<sequence length="727" mass="81350">MKKNKNEGIVVKVAEARSRDVGRGIARIDPVIFEKMGLMPGDTILIEGKKKTAAMVMRGYPEDEGSGLIRIDGYTRRNAGVGIDDKVTIKKVSATPATQVTFAPTQPLRLMGGEEYLKNLLEGRVITRGDVITLNVMGNTIDLIATVVKPVKDVVLITSSTEIKISEKPAKESQGISMVTYEDIGGLKEEIKKIREMVELPLRHPELFERLGIEPPKGVLLYGPPGTGKTLLAKAVANEANAHFIYLSGPEIMSKFYGQSEENLREIFKEAQDNAPSIIFIDEIDSIAPKRDEVSGEVERRVVAQLLALMDGLESRGKVVVIGATNRPNALDPALRRPGRFDREIEIGIPGKNARKEILEIHTRGVPLAENVDLEKLADMTHGYVGADLAALVKEAAMRALRRVIPEIDLEMEKIPVEILEKLQVTWEDFMDAYREMQPSTMREVLIEKPNIHWDDIGGLEQVKQELREVVEWPMKYRKLFAHMKVKIPKGILLYGPPGTGKTLLAKAVATESEANFISVKGPEFLSKWVGESEKAVREVFRKARQAAPAVIFIDEIDAIAPMRGRDIGSHVTERVVSQILTEMDGLEELHNVTVIAATNRPDILDPALLRPGRFDRIVYVPIPDKDARKEIFKIHLRGRPLAEDVDIDKLAEKTEGYTGADIEAVCNEATILALREFIQSGKNPDEPKDAKIEMKHFEEALKKVKPLSKEEREMYERMVDRFRKRE</sequence>
<dbReference type="GeneID" id="8827348"/>
<dbReference type="SMART" id="SM00382">
    <property type="entry name" value="AAA"/>
    <property type="match status" value="2"/>
</dbReference>
<dbReference type="PANTHER" id="PTHR23077:SF171">
    <property type="entry name" value="NUCLEAR VALOSIN-CONTAINING PROTEIN-LIKE"/>
    <property type="match status" value="1"/>
</dbReference>
<feature type="domain" description="CDC48 N-terminal subdomain" evidence="7">
    <location>
        <begin position="10"/>
        <end position="94"/>
    </location>
</feature>
<dbReference type="InterPro" id="IPR009010">
    <property type="entry name" value="Asp_de-COase-like_dom_sf"/>
</dbReference>
<dbReference type="SUPFAM" id="SSF52540">
    <property type="entry name" value="P-loop containing nucleoside triphosphate hydrolases"/>
    <property type="match status" value="2"/>
</dbReference>
<keyword evidence="3" id="KW-0547">Nucleotide-binding</keyword>
<evidence type="ECO:0000256" key="2">
    <source>
        <dbReference type="ARBA" id="ARBA00022737"/>
    </source>
</evidence>
<dbReference type="FunFam" id="1.10.8.60:FF:000057">
    <property type="entry name" value="AAA family ATPase, CDC48 subfamily"/>
    <property type="match status" value="1"/>
</dbReference>
<protein>
    <submittedName>
        <fullName evidence="8">AAA family ATPase, CDC48 subfamily</fullName>
        <ecNumber evidence="8">3.6.1.3</ecNumber>
        <ecNumber evidence="8">3.6.4.3</ecNumber>
    </submittedName>
</protein>
<keyword evidence="2" id="KW-0677">Repeat</keyword>
<dbReference type="GO" id="GO:0005524">
    <property type="term" value="F:ATP binding"/>
    <property type="evidence" value="ECO:0007669"/>
    <property type="project" value="UniProtKB-KW"/>
</dbReference>
<dbReference type="InterPro" id="IPR003593">
    <property type="entry name" value="AAA+_ATPase"/>
</dbReference>